<dbReference type="InterPro" id="IPR002173">
    <property type="entry name" value="Carboh/pur_kinase_PfkB_CS"/>
</dbReference>
<dbReference type="Proteomes" id="UP001321486">
    <property type="component" value="Chromosome"/>
</dbReference>
<evidence type="ECO:0000313" key="6">
    <source>
        <dbReference type="EMBL" id="BDZ49785.1"/>
    </source>
</evidence>
<organism evidence="6 7">
    <name type="scientific">Frondihabitans sucicola</name>
    <dbReference type="NCBI Taxonomy" id="1268041"/>
    <lineage>
        <taxon>Bacteria</taxon>
        <taxon>Bacillati</taxon>
        <taxon>Actinomycetota</taxon>
        <taxon>Actinomycetes</taxon>
        <taxon>Micrococcales</taxon>
        <taxon>Microbacteriaceae</taxon>
        <taxon>Frondihabitans</taxon>
    </lineage>
</organism>
<comment type="similarity">
    <text evidence="1 4">Belongs to the carbohydrate kinase PfkB family.</text>
</comment>
<dbReference type="PRINTS" id="PR00990">
    <property type="entry name" value="RIBOKINASE"/>
</dbReference>
<dbReference type="InterPro" id="IPR029056">
    <property type="entry name" value="Ribokinase-like"/>
</dbReference>
<keyword evidence="7" id="KW-1185">Reference proteome</keyword>
<dbReference type="PROSITE" id="PS00584">
    <property type="entry name" value="PFKB_KINASES_2"/>
    <property type="match status" value="1"/>
</dbReference>
<reference evidence="7" key="1">
    <citation type="journal article" date="2019" name="Int. J. Syst. Evol. Microbiol.">
        <title>The Global Catalogue of Microorganisms (GCM) 10K type strain sequencing project: providing services to taxonomists for standard genome sequencing and annotation.</title>
        <authorList>
            <consortium name="The Broad Institute Genomics Platform"/>
            <consortium name="The Broad Institute Genome Sequencing Center for Infectious Disease"/>
            <person name="Wu L."/>
            <person name="Ma J."/>
        </authorList>
    </citation>
    <scope>NUCLEOTIDE SEQUENCE [LARGE SCALE GENOMIC DNA]</scope>
    <source>
        <strain evidence="7">NBRC 108728</strain>
    </source>
</reference>
<dbReference type="InterPro" id="IPR002139">
    <property type="entry name" value="Ribo/fructo_kinase"/>
</dbReference>
<evidence type="ECO:0000259" key="5">
    <source>
        <dbReference type="Pfam" id="PF00294"/>
    </source>
</evidence>
<dbReference type="PANTHER" id="PTHR10584">
    <property type="entry name" value="SUGAR KINASE"/>
    <property type="match status" value="1"/>
</dbReference>
<dbReference type="PANTHER" id="PTHR10584:SF167">
    <property type="entry name" value="PFKB DOMAIN PROTEIN"/>
    <property type="match status" value="1"/>
</dbReference>
<evidence type="ECO:0000256" key="4">
    <source>
        <dbReference type="RuleBase" id="RU003704"/>
    </source>
</evidence>
<dbReference type="GO" id="GO:0016301">
    <property type="term" value="F:kinase activity"/>
    <property type="evidence" value="ECO:0007669"/>
    <property type="project" value="UniProtKB-KW"/>
</dbReference>
<dbReference type="EMBL" id="AP027732">
    <property type="protein sequence ID" value="BDZ49785.1"/>
    <property type="molecule type" value="Genomic_DNA"/>
</dbReference>
<protein>
    <submittedName>
        <fullName evidence="6">Sugar kinase</fullName>
    </submittedName>
</protein>
<dbReference type="SUPFAM" id="SSF53613">
    <property type="entry name" value="Ribokinase-like"/>
    <property type="match status" value="1"/>
</dbReference>
<proteinExistence type="inferred from homology"/>
<keyword evidence="3 4" id="KW-0418">Kinase</keyword>
<evidence type="ECO:0000256" key="1">
    <source>
        <dbReference type="ARBA" id="ARBA00010688"/>
    </source>
</evidence>
<sequence>MTTITNQQDPAVLVVGDANVDLVLTGDVVPRFGQEEQLLDSASTVLGSSAGIVAHGLARLGVPASLVACVGDDEFGRFTLQALGDVDTTFVRVVPGETTGLSVILSAPADRSILTSTGAMTRVSARDVLAALDAGSFTHVHFASYFLLPGLAASMPVLLPELRRRGLTISLDTNWDPAARWEGLDEVLPLVDVFLPNLEELRAVSPGHASDARAAAALAATGPTVVVKAGKDGGWSVRAGDSPVSSPGLLIDVVDTTGAGDSFDAGYLAALVGGIEDEGRRLGWATTAGSLSTRSAGGTAAQATRDEILMHLDAFGELTVGSLT</sequence>
<name>A0ABN6Y1M5_9MICO</name>
<evidence type="ECO:0000256" key="2">
    <source>
        <dbReference type="ARBA" id="ARBA00022679"/>
    </source>
</evidence>
<accession>A0ABN6Y1M5</accession>
<dbReference type="Gene3D" id="3.40.1190.20">
    <property type="match status" value="1"/>
</dbReference>
<keyword evidence="2 4" id="KW-0808">Transferase</keyword>
<evidence type="ECO:0000313" key="7">
    <source>
        <dbReference type="Proteomes" id="UP001321486"/>
    </source>
</evidence>
<gene>
    <name evidence="6" type="ORF">GCM10025867_20260</name>
</gene>
<feature type="domain" description="Carbohydrate kinase PfkB" evidence="5">
    <location>
        <begin position="12"/>
        <end position="300"/>
    </location>
</feature>
<dbReference type="RefSeq" id="WP_286346504.1">
    <property type="nucleotide sequence ID" value="NZ_AP027732.1"/>
</dbReference>
<dbReference type="Pfam" id="PF00294">
    <property type="entry name" value="PfkB"/>
    <property type="match status" value="1"/>
</dbReference>
<evidence type="ECO:0000256" key="3">
    <source>
        <dbReference type="ARBA" id="ARBA00022777"/>
    </source>
</evidence>
<dbReference type="InterPro" id="IPR011611">
    <property type="entry name" value="PfkB_dom"/>
</dbReference>